<comment type="caution">
    <text evidence="1">The sequence shown here is derived from an EMBL/GenBank/DDBJ whole genome shotgun (WGS) entry which is preliminary data.</text>
</comment>
<reference evidence="1 2" key="1">
    <citation type="submission" date="2018-03" db="EMBL/GenBank/DDBJ databases">
        <title>Genomic Encyclopedia of Archaeal and Bacterial Type Strains, Phase II (KMG-II): from individual species to whole genera.</title>
        <authorList>
            <person name="Goeker M."/>
        </authorList>
    </citation>
    <scope>NUCLEOTIDE SEQUENCE [LARGE SCALE GENOMIC DNA]</scope>
    <source>
        <strain evidence="1 2">DSM 28354</strain>
    </source>
</reference>
<accession>A0A2T0S0P8</accession>
<dbReference type="EMBL" id="PVTE01000035">
    <property type="protein sequence ID" value="PRY27007.1"/>
    <property type="molecule type" value="Genomic_DNA"/>
</dbReference>
<gene>
    <name evidence="1" type="ORF">CLV58_1359</name>
</gene>
<dbReference type="Proteomes" id="UP000238375">
    <property type="component" value="Unassembled WGS sequence"/>
</dbReference>
<keyword evidence="2" id="KW-1185">Reference proteome</keyword>
<organism evidence="1 2">
    <name type="scientific">Spirosoma oryzae</name>
    <dbReference type="NCBI Taxonomy" id="1469603"/>
    <lineage>
        <taxon>Bacteria</taxon>
        <taxon>Pseudomonadati</taxon>
        <taxon>Bacteroidota</taxon>
        <taxon>Cytophagia</taxon>
        <taxon>Cytophagales</taxon>
        <taxon>Cytophagaceae</taxon>
        <taxon>Spirosoma</taxon>
    </lineage>
</organism>
<evidence type="ECO:0000313" key="1">
    <source>
        <dbReference type="EMBL" id="PRY27007.1"/>
    </source>
</evidence>
<evidence type="ECO:0000313" key="2">
    <source>
        <dbReference type="Proteomes" id="UP000238375"/>
    </source>
</evidence>
<dbReference type="AlphaFoldDB" id="A0A2T0S0P8"/>
<sequence length="30" mass="3572">MTNRQLIFSYVYGKYVAGQPDHYQQCYQIG</sequence>
<name>A0A2T0S0P8_9BACT</name>
<proteinExistence type="predicted"/>
<protein>
    <submittedName>
        <fullName evidence="1">Uncharacterized protein</fullName>
    </submittedName>
</protein>